<dbReference type="PANTHER" id="PTHR31560">
    <property type="entry name" value="UPF0652 PROTEIN C16A11.03C-RELATED"/>
    <property type="match status" value="1"/>
</dbReference>
<protein>
    <recommendedName>
        <fullName evidence="2">B box-type domain-containing protein</fullName>
    </recommendedName>
</protein>
<evidence type="ECO:0000256" key="1">
    <source>
        <dbReference type="PROSITE-ProRule" id="PRU00024"/>
    </source>
</evidence>
<proteinExistence type="predicted"/>
<keyword evidence="1" id="KW-0863">Zinc-finger</keyword>
<dbReference type="AlphaFoldDB" id="A0AAV5RL06"/>
<keyword evidence="1" id="KW-0479">Metal-binding</keyword>
<dbReference type="InterPro" id="IPR057668">
    <property type="entry name" value="E2_Ub-conjug_enz_C"/>
</dbReference>
<evidence type="ECO:0000259" key="2">
    <source>
        <dbReference type="PROSITE" id="PS50119"/>
    </source>
</evidence>
<dbReference type="PROSITE" id="PS50119">
    <property type="entry name" value="ZF_BBOX"/>
    <property type="match status" value="1"/>
</dbReference>
<keyword evidence="4" id="KW-1185">Reference proteome</keyword>
<comment type="caution">
    <text evidence="3">The sequence shown here is derived from an EMBL/GenBank/DDBJ whole genome shotgun (WGS) entry which is preliminary data.</text>
</comment>
<organism evidence="3 4">
    <name type="scientific">Starmerella bacillaris</name>
    <name type="common">Yeast</name>
    <name type="synonym">Candida zemplinina</name>
    <dbReference type="NCBI Taxonomy" id="1247836"/>
    <lineage>
        <taxon>Eukaryota</taxon>
        <taxon>Fungi</taxon>
        <taxon>Dikarya</taxon>
        <taxon>Ascomycota</taxon>
        <taxon>Saccharomycotina</taxon>
        <taxon>Dipodascomycetes</taxon>
        <taxon>Dipodascales</taxon>
        <taxon>Trichomonascaceae</taxon>
        <taxon>Starmerella</taxon>
    </lineage>
</organism>
<evidence type="ECO:0000313" key="4">
    <source>
        <dbReference type="Proteomes" id="UP001362899"/>
    </source>
</evidence>
<sequence length="595" mass="67748">MSKRSLKELLDEGTGEEIHINFSKSQVEDDSKNAGMCNDCGDHPAEVLCTNCEEPFCNVCFGYIHRTGKRKLHKFEKLGSENGSAQNILNDKAQNGQNAVTTDGSNNEEMEIVEETLPLEESAINNELNNLTEIQKNAKYIPMRLTIEERTLLRLLNAALDVSEYVDHVDCFSLVNKTKRIVVGLREICTILIGLTVASGSELGHKLMQDKELHVHAEWFQQVFEIGRRYKIMNPEKMRSNYGKMVYMIMDSRLAEIKDMLEFDLYKPILTVEKYLEEHNAIKLLDEELLTTATMEVVGKDRSRRDIQNDIRRKEHAIEKLTSKYGEPVRQAIYSLGDFHSYIAANNTPVMEMLSRLTTEFSPDAEKNSADSKFNLGIISGMGTARLTHNHARQYQYVLQSLILWSEIMSNMYLLWKLADDDLLEDQRRYVLGDTGQGLNRMKPSPKLGREMHTLIGRAQRRTGSWVGSSVVHLGDTAVPNSFFFLDKYLQVPRILNPVNSALQMLPKVLKSDESAMSWVESEFGSLELLEKTILVDFFRHAFDGSGADNFYDAGSCIDGRLTSAWNWANNLHKKSYYKHFLITGFIGFDGSVFN</sequence>
<dbReference type="Pfam" id="PF22586">
    <property type="entry name" value="ANCHR-like_BBOX"/>
    <property type="match status" value="1"/>
</dbReference>
<feature type="domain" description="B box-type" evidence="2">
    <location>
        <begin position="32"/>
        <end position="78"/>
    </location>
</feature>
<accession>A0AAV5RL06</accession>
<dbReference type="Proteomes" id="UP001362899">
    <property type="component" value="Unassembled WGS sequence"/>
</dbReference>
<dbReference type="Pfam" id="PF09418">
    <property type="entry name" value="DUF2009"/>
    <property type="match status" value="1"/>
</dbReference>
<dbReference type="EMBL" id="BTGC01000008">
    <property type="protein sequence ID" value="GMM52229.1"/>
    <property type="molecule type" value="Genomic_DNA"/>
</dbReference>
<evidence type="ECO:0000313" key="3">
    <source>
        <dbReference type="EMBL" id="GMM52229.1"/>
    </source>
</evidence>
<gene>
    <name evidence="3" type="ORF">DASB73_031920</name>
</gene>
<dbReference type="InterPro" id="IPR018553">
    <property type="entry name" value="E2_Ub-conjug_enz"/>
</dbReference>
<reference evidence="3 4" key="1">
    <citation type="journal article" date="2023" name="Elife">
        <title>Identification of key yeast species and microbe-microbe interactions impacting larval growth of Drosophila in the wild.</title>
        <authorList>
            <person name="Mure A."/>
            <person name="Sugiura Y."/>
            <person name="Maeda R."/>
            <person name="Honda K."/>
            <person name="Sakurai N."/>
            <person name="Takahashi Y."/>
            <person name="Watada M."/>
            <person name="Katoh T."/>
            <person name="Gotoh A."/>
            <person name="Gotoh Y."/>
            <person name="Taniguchi I."/>
            <person name="Nakamura K."/>
            <person name="Hayashi T."/>
            <person name="Katayama T."/>
            <person name="Uemura T."/>
            <person name="Hattori Y."/>
        </authorList>
    </citation>
    <scope>NUCLEOTIDE SEQUENCE [LARGE SCALE GENOMIC DNA]</scope>
    <source>
        <strain evidence="3 4">SB-73</strain>
    </source>
</reference>
<keyword evidence="1" id="KW-0862">Zinc</keyword>
<dbReference type="GO" id="GO:0008270">
    <property type="term" value="F:zinc ion binding"/>
    <property type="evidence" value="ECO:0007669"/>
    <property type="project" value="UniProtKB-KW"/>
</dbReference>
<dbReference type="PANTHER" id="PTHR31560:SF0">
    <property type="entry name" value="UPF0652 PROTEIN C22H10.08"/>
    <property type="match status" value="1"/>
</dbReference>
<dbReference type="InterPro" id="IPR000315">
    <property type="entry name" value="Znf_B-box"/>
</dbReference>
<name>A0AAV5RL06_STABA</name>